<sequence length="1176" mass="123627">MADLSLADALTEPSPEIEGEIKRDFIATLEAEAFDDVVGETVGKTDYIPLLDVDEKTENSESKKKPCSDTSQVEDTPSSKPTLLANGGHGIEGSDTTGSPTEFLEEKMAYQEYPNSQNWPEDTNFCFQPEQVVNPIQTDPFKMYRDDGLTDLVFISSGTGNSSIFTGQSHPLKDSYGMSPCNTAVVPQEWSVEALNSPHSQSFVSPEASAEPPQPTAELAKEIEMASEEERPPAQALEIMMGLNTTDMAPSKETDIAVTKDMAQEVALAKDMEPPTKLDVTLARDTQPSMESDMAPVKDMELPIETEVTPVKDVRWPTETDMSLAKHVVLPTETGIAPAKNVTLFKETERAPPIKMDLAPSKDMEPPKENEVAPAKGLALPSEIEVAQAKDIISSSETSSTEKVALSSETEVALAIDMAQPPETNVFLTKDKALPLEAEVAPVKDMAQLPETEMDLGKHVAPSTEKEVASLKKDLSPLSETEMALGKDVTPPPETEVVLMKNVCLPPETEVVLTKDQVPAPKTEAALAKNGVLTPANNVTPAKDVTPLSETEATSVRIKDMEIAQTQKGISEDSLLESLQDSGQSAAPTLMISPEPITDMGEKCSLPANEDSVLEKLEEKKPCNSQPSELSSEISEESPQGRCFLLPATPAEIKQEVCLSQAAREQARGRSLYSVVPASLSPYVLTLAGPGVARPEEGRPAVSGAGNDITTPPNKELPPSPEKKTKPLASTQPAKTSTSKAKTQPTFLPKQPAPTTTGGLNKKPMSLASGLVPAAPPKRPAVASARPSILSSKDVKPKPIAEAKAPEKRASPSKPASAPASRSGSKSTQTVPKATTAAAVASTGPSSRSPSTLLPKKPTTIKTEGKPAEVKKMTAKSVPADLTRPKSTSTSSMKKTTTLGGTAPAAGVAPTRVKPTPVPSRPSTTPSIDKKPTSAKPSSTTPRLSRLATNASAPDLKNVRSKVGSTENIKHQPGGGRAKVEKKTEATATTRKPESNAVTKTAGPIASAQKPPAGKVQIVSKKVSYSHIQSKCGSKDNIKHVPGGGNVQIQNKKVDISKVSSKCGSKANIKHKPGGGDVKIESQKLNFKEKAQAKVGSLDNVGHLPAGGAVKTEGGGSEAPLCPGPPAGEEPAISEAAPEAGAPTSASGLSGHPTLSGGGDQREAQTLDSQIQETSI</sequence>
<keyword evidence="5" id="KW-0677">Repeat</keyword>
<feature type="region of interest" description="Disordered" evidence="8">
    <location>
        <begin position="355"/>
        <end position="377"/>
    </location>
</feature>
<dbReference type="GO" id="GO:0008017">
    <property type="term" value="F:microtubule binding"/>
    <property type="evidence" value="ECO:0007669"/>
    <property type="project" value="InterPro"/>
</dbReference>
<name>A0A6J3JH64_SAPAP</name>
<protein>
    <recommendedName>
        <fullName evidence="7">Microtubule-associated protein</fullName>
    </recommendedName>
</protein>
<evidence type="ECO:0000256" key="2">
    <source>
        <dbReference type="ARBA" id="ARBA00022490"/>
    </source>
</evidence>
<feature type="region of interest" description="Disordered" evidence="8">
    <location>
        <begin position="690"/>
        <end position="1014"/>
    </location>
</feature>
<feature type="compositionally biased region" description="Basic and acidic residues" evidence="8">
    <location>
        <begin position="863"/>
        <end position="872"/>
    </location>
</feature>
<keyword evidence="6 7" id="KW-0206">Cytoskeleton</keyword>
<dbReference type="PANTHER" id="PTHR11501">
    <property type="entry name" value="MICROTUBULE-ASSOCIATED PROTEIN"/>
    <property type="match status" value="1"/>
</dbReference>
<evidence type="ECO:0000256" key="6">
    <source>
        <dbReference type="ARBA" id="ARBA00023212"/>
    </source>
</evidence>
<dbReference type="PROSITE" id="PS51491">
    <property type="entry name" value="TAU_MAP_2"/>
    <property type="match status" value="4"/>
</dbReference>
<feature type="compositionally biased region" description="Basic and acidic residues" evidence="8">
    <location>
        <begin position="793"/>
        <end position="810"/>
    </location>
</feature>
<dbReference type="InterPro" id="IPR027324">
    <property type="entry name" value="MAP2/MAP4/Tau"/>
</dbReference>
<dbReference type="PROSITE" id="PS00229">
    <property type="entry name" value="TAU_MAP_1"/>
    <property type="match status" value="3"/>
</dbReference>
<evidence type="ECO:0000256" key="1">
    <source>
        <dbReference type="ARBA" id="ARBA00004245"/>
    </source>
</evidence>
<evidence type="ECO:0000256" key="4">
    <source>
        <dbReference type="ARBA" id="ARBA00022701"/>
    </source>
</evidence>
<feature type="compositionally biased region" description="Basic and acidic residues" evidence="8">
    <location>
        <begin position="360"/>
        <end position="371"/>
    </location>
</feature>
<comment type="subcellular location">
    <subcellularLocation>
        <location evidence="1 7">Cytoplasm</location>
        <location evidence="1 7">Cytoskeleton</location>
    </subcellularLocation>
</comment>
<dbReference type="GO" id="GO:0005874">
    <property type="term" value="C:microtubule"/>
    <property type="evidence" value="ECO:0007669"/>
    <property type="project" value="UniProtKB-KW"/>
</dbReference>
<feature type="region of interest" description="Disordered" evidence="8">
    <location>
        <begin position="577"/>
        <end position="640"/>
    </location>
</feature>
<feature type="compositionally biased region" description="Low complexity" evidence="8">
    <location>
        <begin position="812"/>
        <end position="860"/>
    </location>
</feature>
<feature type="compositionally biased region" description="Polar residues" evidence="8">
    <location>
        <begin position="728"/>
        <end position="746"/>
    </location>
</feature>
<keyword evidence="4 7" id="KW-0493">Microtubule</keyword>
<dbReference type="CTD" id="4134"/>
<feature type="compositionally biased region" description="Polar residues" evidence="8">
    <location>
        <begin position="935"/>
        <end position="952"/>
    </location>
</feature>
<dbReference type="Pfam" id="PF00418">
    <property type="entry name" value="Tubulin-binding"/>
    <property type="match status" value="4"/>
</dbReference>
<dbReference type="GO" id="GO:0000226">
    <property type="term" value="P:microtubule cytoskeleton organization"/>
    <property type="evidence" value="ECO:0007669"/>
    <property type="project" value="TreeGrafter"/>
</dbReference>
<accession>A0A6J3JH64</accession>
<dbReference type="PANTHER" id="PTHR11501:SF16">
    <property type="entry name" value="MICROTUBULE-ASSOCIATED PROTEIN 4"/>
    <property type="match status" value="1"/>
</dbReference>
<feature type="compositionally biased region" description="Basic and acidic residues" evidence="8">
    <location>
        <begin position="613"/>
        <end position="622"/>
    </location>
</feature>
<feature type="compositionally biased region" description="Low complexity" evidence="8">
    <location>
        <begin position="886"/>
        <end position="927"/>
    </location>
</feature>
<dbReference type="AlphaFoldDB" id="A0A6J3JH64"/>
<evidence type="ECO:0000256" key="3">
    <source>
        <dbReference type="ARBA" id="ARBA00022553"/>
    </source>
</evidence>
<organism evidence="9 10">
    <name type="scientific">Sapajus apella</name>
    <name type="common">Brown-capped capuchin</name>
    <name type="synonym">Cebus apella</name>
    <dbReference type="NCBI Taxonomy" id="9515"/>
    <lineage>
        <taxon>Eukaryota</taxon>
        <taxon>Metazoa</taxon>
        <taxon>Chordata</taxon>
        <taxon>Craniata</taxon>
        <taxon>Vertebrata</taxon>
        <taxon>Euteleostomi</taxon>
        <taxon>Mammalia</taxon>
        <taxon>Eutheria</taxon>
        <taxon>Euarchontoglires</taxon>
        <taxon>Primates</taxon>
        <taxon>Haplorrhini</taxon>
        <taxon>Platyrrhini</taxon>
        <taxon>Cebidae</taxon>
        <taxon>Cebinae</taxon>
        <taxon>Sapajus</taxon>
    </lineage>
</organism>
<evidence type="ECO:0000256" key="7">
    <source>
        <dbReference type="RuleBase" id="RU000686"/>
    </source>
</evidence>
<keyword evidence="9" id="KW-1185">Reference proteome</keyword>
<feature type="compositionally biased region" description="Polar residues" evidence="8">
    <location>
        <begin position="68"/>
        <end position="81"/>
    </location>
</feature>
<feature type="compositionally biased region" description="Low complexity" evidence="8">
    <location>
        <begin position="625"/>
        <end position="640"/>
    </location>
</feature>
<reference evidence="10" key="1">
    <citation type="submission" date="2025-08" db="UniProtKB">
        <authorList>
            <consortium name="RefSeq"/>
        </authorList>
    </citation>
    <scope>IDENTIFICATION</scope>
    <source>
        <tissue evidence="10">Blood</tissue>
    </source>
</reference>
<evidence type="ECO:0000313" key="10">
    <source>
        <dbReference type="RefSeq" id="XP_032153818.1"/>
    </source>
</evidence>
<evidence type="ECO:0000256" key="8">
    <source>
        <dbReference type="SAM" id="MobiDB-lite"/>
    </source>
</evidence>
<feature type="compositionally biased region" description="Polar residues" evidence="8">
    <location>
        <begin position="1166"/>
        <end position="1176"/>
    </location>
</feature>
<feature type="compositionally biased region" description="Basic and acidic residues" evidence="8">
    <location>
        <begin position="53"/>
        <end position="67"/>
    </location>
</feature>
<feature type="region of interest" description="Disordered" evidence="8">
    <location>
        <begin position="45"/>
        <end position="100"/>
    </location>
</feature>
<keyword evidence="2 7" id="KW-0963">Cytoplasm</keyword>
<dbReference type="InterPro" id="IPR001084">
    <property type="entry name" value="MAP_tubulin-bd_rpt"/>
</dbReference>
<feature type="region of interest" description="Disordered" evidence="8">
    <location>
        <begin position="1098"/>
        <end position="1176"/>
    </location>
</feature>
<evidence type="ECO:0000256" key="5">
    <source>
        <dbReference type="ARBA" id="ARBA00022737"/>
    </source>
</evidence>
<dbReference type="GeneID" id="116564682"/>
<dbReference type="GO" id="GO:0031175">
    <property type="term" value="P:neuron projection development"/>
    <property type="evidence" value="ECO:0007669"/>
    <property type="project" value="TreeGrafter"/>
</dbReference>
<dbReference type="RefSeq" id="XP_032153818.1">
    <property type="nucleotide sequence ID" value="XM_032297927.1"/>
</dbReference>
<keyword evidence="3" id="KW-0597">Phosphoprotein</keyword>
<gene>
    <name evidence="10" type="primary">MAP4</name>
</gene>
<dbReference type="Proteomes" id="UP000504640">
    <property type="component" value="Unplaced"/>
</dbReference>
<dbReference type="GO" id="GO:0043005">
    <property type="term" value="C:neuron projection"/>
    <property type="evidence" value="ECO:0007669"/>
    <property type="project" value="TreeGrafter"/>
</dbReference>
<feature type="compositionally biased region" description="Low complexity" evidence="8">
    <location>
        <begin position="1129"/>
        <end position="1143"/>
    </location>
</feature>
<proteinExistence type="predicted"/>
<evidence type="ECO:0000313" key="9">
    <source>
        <dbReference type="Proteomes" id="UP000504640"/>
    </source>
</evidence>